<dbReference type="Gene3D" id="3.10.620.30">
    <property type="match status" value="1"/>
</dbReference>
<reference evidence="3 4" key="1">
    <citation type="submission" date="2019-07" db="EMBL/GenBank/DDBJ databases">
        <title>Lysobacter weifangensis sp. nov., isolated from bensulfuron-methyl contaminated farmland soil.</title>
        <authorList>
            <person name="Zhao H."/>
        </authorList>
    </citation>
    <scope>NUCLEOTIDE SEQUENCE [LARGE SCALE GENOMIC DNA]</scope>
    <source>
        <strain evidence="3 4">CC-Bw-6</strain>
    </source>
</reference>
<evidence type="ECO:0000313" key="3">
    <source>
        <dbReference type="EMBL" id="QDQ73634.1"/>
    </source>
</evidence>
<dbReference type="Gene3D" id="2.60.40.3140">
    <property type="match status" value="1"/>
</dbReference>
<dbReference type="AlphaFoldDB" id="A0A516V534"/>
<organism evidence="3 4">
    <name type="scientific">Pseudoluteimonas lycopersici</name>
    <dbReference type="NCBI Taxonomy" id="1324796"/>
    <lineage>
        <taxon>Bacteria</taxon>
        <taxon>Pseudomonadati</taxon>
        <taxon>Pseudomonadota</taxon>
        <taxon>Gammaproteobacteria</taxon>
        <taxon>Lysobacterales</taxon>
        <taxon>Lysobacteraceae</taxon>
        <taxon>Pseudoluteimonas</taxon>
    </lineage>
</organism>
<dbReference type="OrthoDB" id="8595007at2"/>
<dbReference type="Proteomes" id="UP000315891">
    <property type="component" value="Chromosome"/>
</dbReference>
<evidence type="ECO:0000259" key="2">
    <source>
        <dbReference type="Pfam" id="PF12969"/>
    </source>
</evidence>
<sequence length="681" mass="75190">MAMRMLLAAACLLLSGLAWAGDTEYQRGDYKFSVGPVPAFVQRHEVPAQWDPKAAGADRPPWRFWLYERQADRRSGRDLLFTDYAYEVNSASLLGEAGRYQLDFNPGYQTLTIHDVQLRRGGQWQNRLDPEKISLARRETGFEKDMADGEVSALIVLDDVRVGDVVRIAFTVAGSNPILAHQLTDGATLSWGSPVLDSYLRVLADPGTQFATHLENGAPEGVVSNRADAAEIAFHRHGSAAIDNEDDYPVWYQPYPMALVSARRSWADVVAWALPLYPDPGALPADLESRIAEWSRLPTPRERLTAALRAVQDEVRYFGVEMGENTHKPAPPADTWRNRRGDCKDKAYLLSTILRRMDIAAVPALTSMDRGRSIGGYTPAASAFDHVIVRATLDGKPVWVDATMNQAGGAAGSTDLSRYGYALPVLAGTDALQAIAPPDPPDASGVDVSERLSPADGGKVALEVVSVYRGASANGNRDRFASARLDDISRGYADFYRKRYGQLQESAPLQVRDDRDSNTLTITEHYLLDSPFDDLDANTRALDVYADALSAPASLPKSMVRSGPLYLAVPGEYRHRIDLVVPKGWEAKFGRETEEYKAAAFDYTREVKPRADGVAIDYRMKVREYEMPAADVAAELKELRKASDNLSARLQYHVPASLDAGERDKRLQDLIRDAMNEGARK</sequence>
<dbReference type="InterPro" id="IPR038765">
    <property type="entry name" value="Papain-like_cys_pep_sf"/>
</dbReference>
<dbReference type="InterPro" id="IPR024618">
    <property type="entry name" value="DUF3857"/>
</dbReference>
<feature type="chain" id="PRO_5022233733" evidence="1">
    <location>
        <begin position="21"/>
        <end position="681"/>
    </location>
</feature>
<gene>
    <name evidence="3" type="ORF">FNZ56_06975</name>
</gene>
<accession>A0A516V534</accession>
<proteinExistence type="predicted"/>
<keyword evidence="1" id="KW-0732">Signal</keyword>
<feature type="domain" description="DUF3857" evidence="2">
    <location>
        <begin position="80"/>
        <end position="224"/>
    </location>
</feature>
<keyword evidence="4" id="KW-1185">Reference proteome</keyword>
<dbReference type="EMBL" id="CP041742">
    <property type="protein sequence ID" value="QDQ73634.1"/>
    <property type="molecule type" value="Genomic_DNA"/>
</dbReference>
<evidence type="ECO:0000256" key="1">
    <source>
        <dbReference type="SAM" id="SignalP"/>
    </source>
</evidence>
<feature type="signal peptide" evidence="1">
    <location>
        <begin position="1"/>
        <end position="20"/>
    </location>
</feature>
<dbReference type="SUPFAM" id="SSF54001">
    <property type="entry name" value="Cysteine proteinases"/>
    <property type="match status" value="1"/>
</dbReference>
<evidence type="ECO:0000313" key="4">
    <source>
        <dbReference type="Proteomes" id="UP000315891"/>
    </source>
</evidence>
<dbReference type="Pfam" id="PF12969">
    <property type="entry name" value="DUF3857"/>
    <property type="match status" value="1"/>
</dbReference>
<protein>
    <submittedName>
        <fullName evidence="3">DUF3857 domain-containing protein</fullName>
    </submittedName>
</protein>
<name>A0A516V534_9GAMM</name>